<evidence type="ECO:0000256" key="2">
    <source>
        <dbReference type="ARBA" id="ARBA00022448"/>
    </source>
</evidence>
<proteinExistence type="inferred from homology"/>
<dbReference type="GO" id="GO:0005886">
    <property type="term" value="C:plasma membrane"/>
    <property type="evidence" value="ECO:0007669"/>
    <property type="project" value="UniProtKB-SubCell"/>
</dbReference>
<dbReference type="PROSITE" id="PS50928">
    <property type="entry name" value="ABC_TM1"/>
    <property type="match status" value="1"/>
</dbReference>
<dbReference type="Gene3D" id="1.10.3720.10">
    <property type="entry name" value="MetI-like"/>
    <property type="match status" value="1"/>
</dbReference>
<dbReference type="PANTHER" id="PTHR43744">
    <property type="entry name" value="ABC TRANSPORTER PERMEASE PROTEIN MG189-RELATED-RELATED"/>
    <property type="match status" value="1"/>
</dbReference>
<protein>
    <submittedName>
        <fullName evidence="9">Carbohydrate ABC transporter permease</fullName>
    </submittedName>
</protein>
<evidence type="ECO:0000313" key="10">
    <source>
        <dbReference type="Proteomes" id="UP000263014"/>
    </source>
</evidence>
<comment type="similarity">
    <text evidence="7">Belongs to the binding-protein-dependent transport system permease family.</text>
</comment>
<keyword evidence="2 7" id="KW-0813">Transport</keyword>
<evidence type="ECO:0000256" key="3">
    <source>
        <dbReference type="ARBA" id="ARBA00022475"/>
    </source>
</evidence>
<feature type="transmembrane region" description="Helical" evidence="7">
    <location>
        <begin position="243"/>
        <end position="273"/>
    </location>
</feature>
<dbReference type="RefSeq" id="WP_117621367.1">
    <property type="nucleotide sequence ID" value="NZ_QSON01000009.1"/>
</dbReference>
<dbReference type="EMBL" id="QSON01000009">
    <property type="protein sequence ID" value="RGJ01499.1"/>
    <property type="molecule type" value="Genomic_DNA"/>
</dbReference>
<keyword evidence="5 7" id="KW-1133">Transmembrane helix</keyword>
<evidence type="ECO:0000256" key="6">
    <source>
        <dbReference type="ARBA" id="ARBA00023136"/>
    </source>
</evidence>
<feature type="domain" description="ABC transmembrane type-1" evidence="8">
    <location>
        <begin position="249"/>
        <end position="440"/>
    </location>
</feature>
<dbReference type="Proteomes" id="UP000263014">
    <property type="component" value="Unassembled WGS sequence"/>
</dbReference>
<feature type="transmembrane region" description="Helical" evidence="7">
    <location>
        <begin position="285"/>
        <end position="306"/>
    </location>
</feature>
<dbReference type="PANTHER" id="PTHR43744:SF12">
    <property type="entry name" value="ABC TRANSPORTER PERMEASE PROTEIN MG189-RELATED"/>
    <property type="match status" value="1"/>
</dbReference>
<reference evidence="9 10" key="1">
    <citation type="submission" date="2018-08" db="EMBL/GenBank/DDBJ databases">
        <title>A genome reference for cultivated species of the human gut microbiota.</title>
        <authorList>
            <person name="Zou Y."/>
            <person name="Xue W."/>
            <person name="Luo G."/>
        </authorList>
    </citation>
    <scope>NUCLEOTIDE SEQUENCE [LARGE SCALE GENOMIC DNA]</scope>
    <source>
        <strain evidence="9 10">TM09-12</strain>
    </source>
</reference>
<evidence type="ECO:0000256" key="5">
    <source>
        <dbReference type="ARBA" id="ARBA00022989"/>
    </source>
</evidence>
<organism evidence="9 10">
    <name type="scientific">Hungatella hathewayi</name>
    <dbReference type="NCBI Taxonomy" id="154046"/>
    <lineage>
        <taxon>Bacteria</taxon>
        <taxon>Bacillati</taxon>
        <taxon>Bacillota</taxon>
        <taxon>Clostridia</taxon>
        <taxon>Lachnospirales</taxon>
        <taxon>Lachnospiraceae</taxon>
        <taxon>Hungatella</taxon>
    </lineage>
</organism>
<keyword evidence="3" id="KW-1003">Cell membrane</keyword>
<dbReference type="InterPro" id="IPR000515">
    <property type="entry name" value="MetI-like"/>
</dbReference>
<name>A0A374P3S4_9FIRM</name>
<comment type="caution">
    <text evidence="9">The sequence shown here is derived from an EMBL/GenBank/DDBJ whole genome shotgun (WGS) entry which is preliminary data.</text>
</comment>
<evidence type="ECO:0000256" key="4">
    <source>
        <dbReference type="ARBA" id="ARBA00022692"/>
    </source>
</evidence>
<comment type="subcellular location">
    <subcellularLocation>
        <location evidence="1 7">Cell membrane</location>
        <topology evidence="1 7">Multi-pass membrane protein</topology>
    </subcellularLocation>
</comment>
<dbReference type="GO" id="GO:0055085">
    <property type="term" value="P:transmembrane transport"/>
    <property type="evidence" value="ECO:0007669"/>
    <property type="project" value="InterPro"/>
</dbReference>
<evidence type="ECO:0000259" key="8">
    <source>
        <dbReference type="PROSITE" id="PS50928"/>
    </source>
</evidence>
<dbReference type="InterPro" id="IPR035906">
    <property type="entry name" value="MetI-like_sf"/>
</dbReference>
<sequence>MKKNTTTKKTKIKYGAAERRLKICAVAVSLLFAALMLYPLIFAVSSAMKDNAKIYEVPPKLLPEKANSLALVIDYSGMEFADEEQMKDTMMQDNVLAMFGINYKLSDDSIMEISVYGVRDGKTLFYSRAHQMKLQLEKDYGIYAHSAVKKEVLIHGDRYTRACDSFGYEFDVNGLSRTAPAGSGMAHAFQTKVMEVLAEKYPLSGSLTTVGNKTNHLLNLESFKYYLQMPAYIYPKNEVIARFGFLTFVMNSILVIGFAMVSQVILCSVSAFVISRMLSRKAGNLVLLFFMGGMMIPFASIMLPQLIMYQKMGAYNNYAALLLPFLYPFGFYVYLYKGFFDQIPGSYFEAASLDGASPFYLYKAICMPLSKPIISLIALQTFIGNWNDFFWAWLVTEDQKLWTLNVALYNISNNSGTKQNALMGLAVVTITPVILLSILFSKQLKQSIMASGVKG</sequence>
<evidence type="ECO:0000256" key="1">
    <source>
        <dbReference type="ARBA" id="ARBA00004651"/>
    </source>
</evidence>
<feature type="transmembrane region" description="Helical" evidence="7">
    <location>
        <begin position="318"/>
        <end position="336"/>
    </location>
</feature>
<evidence type="ECO:0000313" key="9">
    <source>
        <dbReference type="EMBL" id="RGJ01499.1"/>
    </source>
</evidence>
<accession>A0A374P3S4</accession>
<dbReference type="Pfam" id="PF00528">
    <property type="entry name" value="BPD_transp_1"/>
    <property type="match status" value="1"/>
</dbReference>
<dbReference type="AlphaFoldDB" id="A0A374P3S4"/>
<feature type="transmembrane region" description="Helical" evidence="7">
    <location>
        <begin position="421"/>
        <end position="440"/>
    </location>
</feature>
<feature type="transmembrane region" description="Helical" evidence="7">
    <location>
        <begin position="21"/>
        <end position="41"/>
    </location>
</feature>
<gene>
    <name evidence="9" type="ORF">DXD79_19075</name>
</gene>
<dbReference type="SUPFAM" id="SSF161098">
    <property type="entry name" value="MetI-like"/>
    <property type="match status" value="1"/>
</dbReference>
<dbReference type="CDD" id="cd06261">
    <property type="entry name" value="TM_PBP2"/>
    <property type="match status" value="1"/>
</dbReference>
<evidence type="ECO:0000256" key="7">
    <source>
        <dbReference type="RuleBase" id="RU363032"/>
    </source>
</evidence>
<feature type="transmembrane region" description="Helical" evidence="7">
    <location>
        <begin position="373"/>
        <end position="394"/>
    </location>
</feature>
<keyword evidence="6 7" id="KW-0472">Membrane</keyword>
<keyword evidence="4 7" id="KW-0812">Transmembrane</keyword>